<dbReference type="SUPFAM" id="SSF53474">
    <property type="entry name" value="alpha/beta-Hydrolases"/>
    <property type="match status" value="1"/>
</dbReference>
<keyword evidence="1" id="KW-0378">Hydrolase</keyword>
<dbReference type="GO" id="GO:0016787">
    <property type="term" value="F:hydrolase activity"/>
    <property type="evidence" value="ECO:0007669"/>
    <property type="project" value="UniProtKB-KW"/>
</dbReference>
<reference evidence="1" key="1">
    <citation type="submission" date="2020-01" db="EMBL/GenBank/DDBJ databases">
        <title>Insect and environment-associated Actinomycetes.</title>
        <authorList>
            <person name="Currrie C."/>
            <person name="Chevrette M."/>
            <person name="Carlson C."/>
            <person name="Stubbendieck R."/>
            <person name="Wendt-Pienkowski E."/>
        </authorList>
    </citation>
    <scope>NUCLEOTIDE SEQUENCE</scope>
    <source>
        <strain evidence="1">SID7499</strain>
    </source>
</reference>
<feature type="non-terminal residue" evidence="1">
    <location>
        <position position="64"/>
    </location>
</feature>
<dbReference type="AlphaFoldDB" id="A0A6G3WUT4"/>
<comment type="caution">
    <text evidence="1">The sequence shown here is derived from an EMBL/GenBank/DDBJ whole genome shotgun (WGS) entry which is preliminary data.</text>
</comment>
<organism evidence="1">
    <name type="scientific">Streptomyces sp. SID7499</name>
    <dbReference type="NCBI Taxonomy" id="2706086"/>
    <lineage>
        <taxon>Bacteria</taxon>
        <taxon>Bacillati</taxon>
        <taxon>Actinomycetota</taxon>
        <taxon>Actinomycetes</taxon>
        <taxon>Kitasatosporales</taxon>
        <taxon>Streptomycetaceae</taxon>
        <taxon>Streptomyces</taxon>
    </lineage>
</organism>
<evidence type="ECO:0000313" key="1">
    <source>
        <dbReference type="EMBL" id="NEE09275.1"/>
    </source>
</evidence>
<accession>A0A6G3WUT4</accession>
<sequence length="64" mass="7108">MISYRQPGVVLTDRRFTVPLDHSDPGGEQIEVYGREAVATSRAGEELPWLVYLEGGPGFGARRF</sequence>
<dbReference type="EMBL" id="JAAGMN010002250">
    <property type="protein sequence ID" value="NEE09275.1"/>
    <property type="molecule type" value="Genomic_DNA"/>
</dbReference>
<name>A0A6G3WUT4_9ACTN</name>
<dbReference type="InterPro" id="IPR029058">
    <property type="entry name" value="AB_hydrolase_fold"/>
</dbReference>
<proteinExistence type="predicted"/>
<protein>
    <submittedName>
        <fullName evidence="1">Alpha/beta hydrolase</fullName>
    </submittedName>
</protein>
<gene>
    <name evidence="1" type="ORF">G3M58_22805</name>
</gene>